<dbReference type="RefSeq" id="WP_242877244.1">
    <property type="nucleotide sequence ID" value="NZ_JBFLAA010000007.1"/>
</dbReference>
<evidence type="ECO:0000313" key="2">
    <source>
        <dbReference type="Proteomes" id="UP001596115"/>
    </source>
</evidence>
<accession>A0ABW1MY51</accession>
<reference evidence="1 2" key="1">
    <citation type="submission" date="2024-09" db="EMBL/GenBank/DDBJ databases">
        <title>Whole genome analysis of Stenotrophomonas geniculata MK-1, and its biological control impact on peanut foliage fungus diseases.</title>
        <authorList>
            <person name="Ahsan T."/>
        </authorList>
    </citation>
    <scope>NUCLEOTIDE SEQUENCE [LARGE SCALE GENOMIC DNA]</scope>
    <source>
        <strain evidence="1 2">MK-1</strain>
    </source>
</reference>
<organism evidence="1 2">
    <name type="scientific">Stenotrophomonas geniculata</name>
    <dbReference type="NCBI Taxonomy" id="86188"/>
    <lineage>
        <taxon>Bacteria</taxon>
        <taxon>Pseudomonadati</taxon>
        <taxon>Pseudomonadota</taxon>
        <taxon>Gammaproteobacteria</taxon>
        <taxon>Lysobacterales</taxon>
        <taxon>Lysobacteraceae</taxon>
        <taxon>Stenotrophomonas</taxon>
    </lineage>
</organism>
<protein>
    <recommendedName>
        <fullName evidence="3">Rad50/SbcC-type AAA domain-containing protein</fullName>
    </recommendedName>
</protein>
<dbReference type="InterPro" id="IPR027417">
    <property type="entry name" value="P-loop_NTPase"/>
</dbReference>
<dbReference type="Proteomes" id="UP001596115">
    <property type="component" value="Unassembled WGS sequence"/>
</dbReference>
<keyword evidence="2" id="KW-1185">Reference proteome</keyword>
<evidence type="ECO:0000313" key="1">
    <source>
        <dbReference type="EMBL" id="MFC6068541.1"/>
    </source>
</evidence>
<sequence length="574" mass="63977">MSRNVTFKTLYLLSQRDKRARKLDLGPRTLLLGTNGMGKSRITKNLFWALGCTPPKGETGPWDPDVIAAAAFSYKGQDYLAMRHGKRLGLFVAGELVFSTDRVGAWDIHMGQVFGYRLHLTRQKAGTGSGQASMEHLLVPFYLDQDGSWGLKWGTFKSLSQFKSWPKPTLESFIGMKPNAWFEAKQHQEVATARANEKRRELDAQSNAFKQVQKALPADVPHIDPQSFHEELARLGRQAAHTYELQVATRAKLLSVVSQREQLRSELKLAWAAQHELDADIAYLSDLPSGPVECPTCGVLHQNSFHARLALSVDADTMGALVQELHDQRDALQGEESSLRQLLTSVGEELDLYDQETQSRKADLQLRDLLATESRRTLDVAFREAAEPLQKELEKLVLEEGKLKDQLRKLEDKKRKKVVKDFYAGRVSTYSNRLNIPLAEQAKKIVVGDRDGAGGSYAARVVLALHLALIDTNAEHGDMPFFPFVMDTPQQSGQDAENLKNMIETAASAAGQNHQLLFAIETMPDGTDTSGFEIVDFDVPQGALRDADFALVADVLRDPVKQLDQAFPTQTSQR</sequence>
<evidence type="ECO:0008006" key="3">
    <source>
        <dbReference type="Google" id="ProtNLM"/>
    </source>
</evidence>
<gene>
    <name evidence="1" type="ORF">ACFLLB_03035</name>
</gene>
<dbReference type="EMBL" id="JBHRFL010000002">
    <property type="protein sequence ID" value="MFC6068541.1"/>
    <property type="molecule type" value="Genomic_DNA"/>
</dbReference>
<comment type="caution">
    <text evidence="1">The sequence shown here is derived from an EMBL/GenBank/DDBJ whole genome shotgun (WGS) entry which is preliminary data.</text>
</comment>
<name>A0ABW1MY51_9GAMM</name>
<proteinExistence type="predicted"/>
<dbReference type="SUPFAM" id="SSF52540">
    <property type="entry name" value="P-loop containing nucleoside triphosphate hydrolases"/>
    <property type="match status" value="1"/>
</dbReference>